<dbReference type="Proteomes" id="UP000001351">
    <property type="component" value="Chromosome"/>
</dbReference>
<evidence type="ECO:0000313" key="3">
    <source>
        <dbReference type="EMBL" id="ADO74042.1"/>
    </source>
</evidence>
<feature type="signal peptide" evidence="2">
    <location>
        <begin position="1"/>
        <end position="22"/>
    </location>
</feature>
<dbReference type="Proteomes" id="UP000032702">
    <property type="component" value="Unassembled WGS sequence"/>
</dbReference>
<reference evidence="4 6" key="1">
    <citation type="submission" date="2006-04" db="EMBL/GenBank/DDBJ databases">
        <authorList>
            <person name="Nierman W.C."/>
        </authorList>
    </citation>
    <scope>NUCLEOTIDE SEQUENCE [LARGE SCALE GENOMIC DNA]</scope>
    <source>
        <strain evidence="4 6">DW4/3-1</strain>
    </source>
</reference>
<evidence type="ECO:0000313" key="5">
    <source>
        <dbReference type="Proteomes" id="UP000001351"/>
    </source>
</evidence>
<dbReference type="GO" id="GO:0008233">
    <property type="term" value="F:peptidase activity"/>
    <property type="evidence" value="ECO:0007669"/>
    <property type="project" value="UniProtKB-KW"/>
</dbReference>
<dbReference type="PROSITE" id="PS51257">
    <property type="entry name" value="PROKAR_LIPOPROTEIN"/>
    <property type="match status" value="1"/>
</dbReference>
<feature type="compositionally biased region" description="Low complexity" evidence="1">
    <location>
        <begin position="35"/>
        <end position="46"/>
    </location>
</feature>
<dbReference type="STRING" id="378806.STAUR_6285"/>
<evidence type="ECO:0000313" key="6">
    <source>
        <dbReference type="Proteomes" id="UP000032702"/>
    </source>
</evidence>
<dbReference type="EMBL" id="CP002271">
    <property type="protein sequence ID" value="ADO74042.1"/>
    <property type="molecule type" value="Genomic_DNA"/>
</dbReference>
<organism evidence="4 6">
    <name type="scientific">Stigmatella aurantiaca (strain DW4/3-1)</name>
    <dbReference type="NCBI Taxonomy" id="378806"/>
    <lineage>
        <taxon>Bacteria</taxon>
        <taxon>Pseudomonadati</taxon>
        <taxon>Myxococcota</taxon>
        <taxon>Myxococcia</taxon>
        <taxon>Myxococcales</taxon>
        <taxon>Cystobacterineae</taxon>
        <taxon>Archangiaceae</taxon>
        <taxon>Stigmatella</taxon>
    </lineage>
</organism>
<evidence type="ECO:0000256" key="1">
    <source>
        <dbReference type="SAM" id="MobiDB-lite"/>
    </source>
</evidence>
<evidence type="ECO:0000313" key="4">
    <source>
        <dbReference type="EMBL" id="EAU62784.1"/>
    </source>
</evidence>
<keyword evidence="3" id="KW-0378">Hydrolase</keyword>
<gene>
    <name evidence="3" type="ordered locus">STAUR_6285</name>
    <name evidence="4" type="ORF">STIAU_6085</name>
</gene>
<dbReference type="GO" id="GO:0006508">
    <property type="term" value="P:proteolysis"/>
    <property type="evidence" value="ECO:0007669"/>
    <property type="project" value="UniProtKB-KW"/>
</dbReference>
<keyword evidence="2" id="KW-0732">Signal</keyword>
<keyword evidence="3" id="KW-0645">Protease</keyword>
<dbReference type="eggNOG" id="ENOG5033EG3">
    <property type="taxonomic scope" value="Bacteria"/>
</dbReference>
<sequence>MNRRHACWMALSCLTLGAGACASRKEETAPPAPSPQETAAPTAPEAQGNTMAPPLTCEMSVPPRVKAGSPVELRFKLSNPTSRTLYPLNWHTPLEGLRNNFLDVTRDGVEIPYQGPMMKRGDPSAEAYVAIAPGASQEAQIEVSLAYDFTQPGKYRIAFRGTLMDLVTSPGDVPRKLGQFQPVEVRCPAVETTITPG</sequence>
<dbReference type="EMBL" id="AAMD01000206">
    <property type="protein sequence ID" value="EAU62784.1"/>
    <property type="molecule type" value="Genomic_DNA"/>
</dbReference>
<dbReference type="HOGENOM" id="CLU_1383436_0_0_7"/>
<dbReference type="AlphaFoldDB" id="Q08QL5"/>
<evidence type="ECO:0000256" key="2">
    <source>
        <dbReference type="SAM" id="SignalP"/>
    </source>
</evidence>
<feature type="chain" id="PRO_5010840042" evidence="2">
    <location>
        <begin position="23"/>
        <end position="197"/>
    </location>
</feature>
<protein>
    <submittedName>
        <fullName evidence="3">Extracellular protease domain protein</fullName>
    </submittedName>
</protein>
<keyword evidence="5" id="KW-1185">Reference proteome</keyword>
<dbReference type="OrthoDB" id="8896796at2"/>
<proteinExistence type="predicted"/>
<reference evidence="3 5" key="2">
    <citation type="journal article" date="2011" name="Mol. Biol. Evol.">
        <title>Comparative genomic analysis of fruiting body formation in Myxococcales.</title>
        <authorList>
            <person name="Huntley S."/>
            <person name="Hamann N."/>
            <person name="Wegener-Feldbrugge S."/>
            <person name="Treuner-Lange A."/>
            <person name="Kube M."/>
            <person name="Reinhardt R."/>
            <person name="Klages S."/>
            <person name="Muller R."/>
            <person name="Ronning C.M."/>
            <person name="Nierman W.C."/>
            <person name="Sogaard-Andersen L."/>
        </authorList>
    </citation>
    <scope>NUCLEOTIDE SEQUENCE [LARGE SCALE GENOMIC DNA]</scope>
    <source>
        <strain evidence="3 5">DW4/3-1</strain>
    </source>
</reference>
<dbReference type="Gene3D" id="2.60.40.2970">
    <property type="match status" value="1"/>
</dbReference>
<dbReference type="KEGG" id="sur:STAUR_6285"/>
<accession>Q08QL5</accession>
<name>Q08QL5_STIAD</name>
<feature type="region of interest" description="Disordered" evidence="1">
    <location>
        <begin position="25"/>
        <end position="62"/>
    </location>
</feature>